<sequence>MNCCAFMDLKTKALSKPEIKQDYDEADLTKTELPERFDVKPQAVLCLLKKRPIL</sequence>
<evidence type="ECO:0000313" key="1">
    <source>
        <dbReference type="EMBL" id="SUP75013.1"/>
    </source>
</evidence>
<accession>A0A380PNC2</accession>
<dbReference type="Proteomes" id="UP000254835">
    <property type="component" value="Unassembled WGS sequence"/>
</dbReference>
<evidence type="ECO:0000313" key="2">
    <source>
        <dbReference type="EMBL" id="SUP75050.1"/>
    </source>
</evidence>
<gene>
    <name evidence="1" type="ORF">NCTC11470_00015</name>
    <name evidence="2" type="ORF">NCTC11470_00052</name>
</gene>
<name>A0A380PNC2_YERFR</name>
<dbReference type="AlphaFoldDB" id="A0A380PNC2"/>
<dbReference type="EMBL" id="UHJA01000001">
    <property type="protein sequence ID" value="SUP75013.1"/>
    <property type="molecule type" value="Genomic_DNA"/>
</dbReference>
<proteinExistence type="predicted"/>
<reference evidence="2 3" key="1">
    <citation type="submission" date="2018-06" db="EMBL/GenBank/DDBJ databases">
        <authorList>
            <consortium name="Pathogen Informatics"/>
            <person name="Doyle S."/>
        </authorList>
    </citation>
    <scope>NUCLEOTIDE SEQUENCE [LARGE SCALE GENOMIC DNA]</scope>
    <source>
        <strain evidence="2 3">NCTC11470</strain>
    </source>
</reference>
<protein>
    <submittedName>
        <fullName evidence="2">Uncharacterized protein</fullName>
    </submittedName>
</protein>
<organism evidence="2 3">
    <name type="scientific">Yersinia frederiksenii</name>
    <dbReference type="NCBI Taxonomy" id="29484"/>
    <lineage>
        <taxon>Bacteria</taxon>
        <taxon>Pseudomonadati</taxon>
        <taxon>Pseudomonadota</taxon>
        <taxon>Gammaproteobacteria</taxon>
        <taxon>Enterobacterales</taxon>
        <taxon>Yersiniaceae</taxon>
        <taxon>Yersinia</taxon>
    </lineage>
</organism>
<dbReference type="EMBL" id="UHJA01000001">
    <property type="protein sequence ID" value="SUP75050.1"/>
    <property type="molecule type" value="Genomic_DNA"/>
</dbReference>
<evidence type="ECO:0000313" key="3">
    <source>
        <dbReference type="Proteomes" id="UP000254835"/>
    </source>
</evidence>